<dbReference type="Gene3D" id="3.40.50.300">
    <property type="entry name" value="P-loop containing nucleotide triphosphate hydrolases"/>
    <property type="match status" value="1"/>
</dbReference>
<dbReference type="Pfam" id="PF03477">
    <property type="entry name" value="ATP-cone"/>
    <property type="match status" value="1"/>
</dbReference>
<dbReference type="EMBL" id="LT859958">
    <property type="protein sequence ID" value="SMX53240.1"/>
    <property type="molecule type" value="Genomic_DNA"/>
</dbReference>
<dbReference type="AlphaFoldDB" id="A0A1Y6K5D4"/>
<dbReference type="KEGG" id="abat:CFX1CAM_0174"/>
<keyword evidence="5" id="KW-0808">Transferase</keyword>
<evidence type="ECO:0000313" key="6">
    <source>
        <dbReference type="Proteomes" id="UP000195514"/>
    </source>
</evidence>
<evidence type="ECO:0000313" key="5">
    <source>
        <dbReference type="EMBL" id="SMX53240.1"/>
    </source>
</evidence>
<evidence type="ECO:0000256" key="3">
    <source>
        <dbReference type="PROSITE-ProRule" id="PRU00492"/>
    </source>
</evidence>
<dbReference type="PANTHER" id="PTHR10285">
    <property type="entry name" value="URIDINE KINASE"/>
    <property type="match status" value="1"/>
</dbReference>
<dbReference type="RefSeq" id="WP_087863199.1">
    <property type="nucleotide sequence ID" value="NZ_LT859958.1"/>
</dbReference>
<dbReference type="SUPFAM" id="SSF52540">
    <property type="entry name" value="P-loop containing nucleoside triphosphate hydrolases"/>
    <property type="match status" value="1"/>
</dbReference>
<keyword evidence="5" id="KW-0418">Kinase</keyword>
<sequence length="446" mass="51652">MSKFTSVVKRDGSIVEFTPQRITNAIYRAAVAVGGRDKHTSEALANKVCRLLEEQTPEGEIPTVEQIQDIVEKVLIEEGHARVAKAYILYRAERAKLREQRAERRVEPSSNIPWHKLWRTLDWAVEHNLHTVESLNERIRRGELSEIVGASEAFYHENIEHAAHLIADRKHELRMVIIAGPSSSGKTTTTIKLEERLARLGMRLVTLNVDNYFYDLAMHPVDEFGDYDFETPQALDLALINEHLARLFEGEEVKIPFYNFKTGTRSLEQTSMKLAPDEVILIDSLHGLFPAMTADIPAEKKFRLYLEPLLQLKDTDGHYVRWTDIRLMRRMLRDASHRSYDPDKTLLHWHYVRSSELRNIIPYVATADYIVNSAMPYEIPLYKTKLFNGFAHWTETYADDPLRRDAFERTSRIHRLMQSLESIEDDSIVPENSVIREFIGGSIYTY</sequence>
<name>A0A1Y6K5D4_9CHLR</name>
<dbReference type="OrthoDB" id="9764644at2"/>
<dbReference type="Pfam" id="PF00485">
    <property type="entry name" value="PRK"/>
    <property type="match status" value="1"/>
</dbReference>
<evidence type="ECO:0000259" key="4">
    <source>
        <dbReference type="PROSITE" id="PS51161"/>
    </source>
</evidence>
<dbReference type="Proteomes" id="UP000195514">
    <property type="component" value="Chromosome I"/>
</dbReference>
<dbReference type="InterPro" id="IPR005144">
    <property type="entry name" value="ATP-cone_dom"/>
</dbReference>
<reference evidence="6" key="1">
    <citation type="submission" date="2017-05" db="EMBL/GenBank/DDBJ databases">
        <authorList>
            <person name="Kirkegaard R."/>
            <person name="Mcilroy J S."/>
        </authorList>
    </citation>
    <scope>NUCLEOTIDE SEQUENCE [LARGE SCALE GENOMIC DNA]</scope>
</reference>
<gene>
    <name evidence="5" type="ORF">CFX1CAM_0174</name>
</gene>
<proteinExistence type="predicted"/>
<evidence type="ECO:0000256" key="2">
    <source>
        <dbReference type="ARBA" id="ARBA00022840"/>
    </source>
</evidence>
<keyword evidence="1 3" id="KW-0547">Nucleotide-binding</keyword>
<evidence type="ECO:0000256" key="1">
    <source>
        <dbReference type="ARBA" id="ARBA00022741"/>
    </source>
</evidence>
<feature type="domain" description="ATP-cone" evidence="4">
    <location>
        <begin position="5"/>
        <end position="98"/>
    </location>
</feature>
<dbReference type="GO" id="GO:0005524">
    <property type="term" value="F:ATP binding"/>
    <property type="evidence" value="ECO:0007669"/>
    <property type="project" value="UniProtKB-UniRule"/>
</dbReference>
<protein>
    <submittedName>
        <fullName evidence="5">Phosphoribulokinase/uridine kinase</fullName>
    </submittedName>
</protein>
<accession>A0A1Y6K5D4</accession>
<dbReference type="PROSITE" id="PS51161">
    <property type="entry name" value="ATP_CONE"/>
    <property type="match status" value="1"/>
</dbReference>
<dbReference type="InterPro" id="IPR027417">
    <property type="entry name" value="P-loop_NTPase"/>
</dbReference>
<keyword evidence="6" id="KW-1185">Reference proteome</keyword>
<organism evidence="5 6">
    <name type="scientific">Candidatus Brevifilum fermentans</name>
    <dbReference type="NCBI Taxonomy" id="1986204"/>
    <lineage>
        <taxon>Bacteria</taxon>
        <taxon>Bacillati</taxon>
        <taxon>Chloroflexota</taxon>
        <taxon>Anaerolineae</taxon>
        <taxon>Anaerolineales</taxon>
        <taxon>Anaerolineaceae</taxon>
        <taxon>Candidatus Brevifilum</taxon>
    </lineage>
</organism>
<dbReference type="GO" id="GO:0016301">
    <property type="term" value="F:kinase activity"/>
    <property type="evidence" value="ECO:0007669"/>
    <property type="project" value="UniProtKB-KW"/>
</dbReference>
<keyword evidence="2 3" id="KW-0067">ATP-binding</keyword>
<dbReference type="InterPro" id="IPR006083">
    <property type="entry name" value="PRK/URK"/>
</dbReference>